<feature type="transmembrane region" description="Helical" evidence="10">
    <location>
        <begin position="1062"/>
        <end position="1087"/>
    </location>
</feature>
<protein>
    <submittedName>
        <fullName evidence="12">P-loop containing nucleoside triphosphate hydrolase protein</fullName>
    </submittedName>
</protein>
<evidence type="ECO:0000256" key="9">
    <source>
        <dbReference type="ARBA" id="ARBA00023136"/>
    </source>
</evidence>
<feature type="domain" description="ABC transporter" evidence="11">
    <location>
        <begin position="1251"/>
        <end position="1478"/>
    </location>
</feature>
<dbReference type="FunFam" id="3.40.50.300:FF:001344">
    <property type="entry name" value="Related to ABC transporter"/>
    <property type="match status" value="1"/>
</dbReference>
<feature type="transmembrane region" description="Helical" evidence="10">
    <location>
        <begin position="1128"/>
        <end position="1158"/>
    </location>
</feature>
<feature type="transmembrane region" description="Helical" evidence="10">
    <location>
        <begin position="377"/>
        <end position="402"/>
    </location>
</feature>
<evidence type="ECO:0000313" key="13">
    <source>
        <dbReference type="Proteomes" id="UP001174694"/>
    </source>
</evidence>
<dbReference type="Gene3D" id="3.40.50.300">
    <property type="entry name" value="P-loop containing nucleotide triphosphate hydrolases"/>
    <property type="match status" value="2"/>
</dbReference>
<evidence type="ECO:0000256" key="1">
    <source>
        <dbReference type="ARBA" id="ARBA00004141"/>
    </source>
</evidence>
<dbReference type="Proteomes" id="UP001174694">
    <property type="component" value="Unassembled WGS sequence"/>
</dbReference>
<gene>
    <name evidence="12" type="ORF">NKR23_g3318</name>
</gene>
<keyword evidence="7" id="KW-0067">ATP-binding</keyword>
<keyword evidence="3" id="KW-0813">Transport</keyword>
<name>A0AA38VHD5_9PEZI</name>
<evidence type="ECO:0000256" key="6">
    <source>
        <dbReference type="ARBA" id="ARBA00022741"/>
    </source>
</evidence>
<feature type="transmembrane region" description="Helical" evidence="10">
    <location>
        <begin position="989"/>
        <end position="1010"/>
    </location>
</feature>
<dbReference type="PANTHER" id="PTHR19229:SF36">
    <property type="entry name" value="ATP-BINDING CASSETTE SUB-FAMILY A MEMBER 2"/>
    <property type="match status" value="1"/>
</dbReference>
<dbReference type="CDD" id="cd03263">
    <property type="entry name" value="ABC_subfamily_A"/>
    <property type="match status" value="2"/>
</dbReference>
<evidence type="ECO:0000313" key="12">
    <source>
        <dbReference type="EMBL" id="KAJ9151144.1"/>
    </source>
</evidence>
<dbReference type="EMBL" id="JANBVO010000006">
    <property type="protein sequence ID" value="KAJ9151144.1"/>
    <property type="molecule type" value="Genomic_DNA"/>
</dbReference>
<evidence type="ECO:0000256" key="4">
    <source>
        <dbReference type="ARBA" id="ARBA00022692"/>
    </source>
</evidence>
<keyword evidence="9 10" id="KW-0472">Membrane</keyword>
<feature type="transmembrane region" description="Helical" evidence="10">
    <location>
        <begin position="249"/>
        <end position="270"/>
    </location>
</feature>
<dbReference type="PANTHER" id="PTHR19229">
    <property type="entry name" value="ATP-BINDING CASSETTE TRANSPORTER SUBFAMILY A ABCA"/>
    <property type="match status" value="1"/>
</dbReference>
<evidence type="ECO:0000256" key="2">
    <source>
        <dbReference type="ARBA" id="ARBA00008869"/>
    </source>
</evidence>
<keyword evidence="6" id="KW-0547">Nucleotide-binding</keyword>
<evidence type="ECO:0000256" key="8">
    <source>
        <dbReference type="ARBA" id="ARBA00022989"/>
    </source>
</evidence>
<feature type="domain" description="ABC transporter" evidence="11">
    <location>
        <begin position="432"/>
        <end position="667"/>
    </location>
</feature>
<dbReference type="Pfam" id="PF12698">
    <property type="entry name" value="ABC2_membrane_3"/>
    <property type="match status" value="2"/>
</dbReference>
<dbReference type="SMART" id="SM00382">
    <property type="entry name" value="AAA"/>
    <property type="match status" value="2"/>
</dbReference>
<evidence type="ECO:0000256" key="7">
    <source>
        <dbReference type="ARBA" id="ARBA00022840"/>
    </source>
</evidence>
<evidence type="ECO:0000259" key="11">
    <source>
        <dbReference type="PROSITE" id="PS50893"/>
    </source>
</evidence>
<dbReference type="GO" id="GO:0005319">
    <property type="term" value="F:lipid transporter activity"/>
    <property type="evidence" value="ECO:0007669"/>
    <property type="project" value="TreeGrafter"/>
</dbReference>
<dbReference type="PROSITE" id="PS50893">
    <property type="entry name" value="ABC_TRANSPORTER_2"/>
    <property type="match status" value="2"/>
</dbReference>
<keyword evidence="5" id="KW-0677">Repeat</keyword>
<dbReference type="InterPro" id="IPR003439">
    <property type="entry name" value="ABC_transporter-like_ATP-bd"/>
</dbReference>
<sequence length="1633" mass="176852">MAFLSFAKNLFVPPAVYGVGDIHPIRTLQDALSISSHTDRNTVALVNSGLAGGDIDRVIGSLASTVRGAGKNAVLLSSEAQLNEHCRSTLRGVTKCYGAVVFRASPNEGSGVIWNYTIRSDGALGAGRINVDKDTNDGEVYILPLQRAVDYAITSLNSSLTTDQPALPNDLQEYPFTGLTQEERADRIRINYQHAITSFMGVGFILGIIGVCYHMAGFIATERESGMSTLVEAMMPTRRSWEAQVARLLSYHVSFTLLYLPGWIIGSIILRSAVFSHTNMGIVLVYHILAGLALTSMTILGASIFKRSQLSGVTVTIAFILLAIIAQVITSPNSAAVAVLSVLFAPCNYVYFITLMARFERESWPTDLAKTAPSSPWAIPGIALWVFLIIQIFAYAVLGAYIERYMFGTSTHGRTIVYGPNDGDENSHTAAVTLEGFTKTYAPSLLRRMFGFISKPKDPVLAVNGLSLTATRGQILALLGANGSGKSTTLDAIAGTNKLTSGKITIDGTGGLGIAPQKNVLWDELTVEEHVTIFNRLKSPKNVASKEEIRELISSIDLDRKIDARSKTLSGGQKRKLQLGMMLTGGSAVCCVDEVSSGIDPLSRRKIWDILLSERGRRTIIMTTHFLDEADLLSDHIAILSKGTLRAQGSSVELKDRLGGGYRIHVYDTPRDVGATPDVDGVKKKVSFDVVTYLAPSSSLAAEVIRVLEKFGFRDYRFSNPTIEDVFLQLAEEIRGEENMLGLEDASAGTEIGHSEKQPSEDVVGVDGSDKDGLELLPGKRIGYIRQAAVLFLKRITILKSNWFPYAAAFLTPIIAAGLTTLFIKGQQPVGCNPGEQGSEETAESIFTADLGLYIVAGPTSKLSNQTLQRLFVPLFEGLGGSSSGSNNDSSGLLGLANSFLSNFTGVDSFDEFKRLVIQERKDVSPAGLWLGDATSEPTLAWKGNVAEVYSALFGMNFFDILLTNTTIGATFAAFDIPWTPNTGKSLQLLVYMGLAFSAYPGFFALYPNLERRRNVRGLEYSNGVRPLPLWIAYAAFDFAIVIVAAALVTILFAALSEVWYHVGYLFLIFMLYGLASILLAYVVSLFCRNQLSAYAFVAAGQAVMFLIYLIGYLCTITYAPVNKVDDYLIMVHFLVAAFAPIGSIVRTLFLALNLFSVACTGTQLSTTPGGILQYGGPILYLVLQSVILFILLLWLDSGDVGGWLRRLFRKAVRPRAAPEDPVVSDEEVANELVRVTTSGRGDGTSSTDGLRVMHLTKTFGKNTVVDNVTFGIKRGEVFALLGPNGAGKSTTISLVRGDIKPSGRGGEILVEDISVTKHLATARSHLGVCPQFDAVDQMTVREHLRFYARIRGIPDIEHNVQAILRAVGLTAFADRQASALSGGNKRKLSLGIALMGNPTVVLLDEPSSGLDAAAKRIMWRTLAAVVPGRSILLTTHSMEEADALAGRAGILAKRMLAMGTTEQLRARFGDALHVHLVCKGAPHTPKEDMLRVLAWVAREFPGAEVEEKTYHGQMRFSVPAAEVLARFADETAAAEKKVAYSGGALMDEKKGCSSSSSLLPSSPPSSQSAVGQLVVILEERRKELGIEHFSVSPTTLDQVFLTIVGRHNVQEENYGENKDGQKKKMKVWKCGL</sequence>
<proteinExistence type="inferred from homology"/>
<dbReference type="GO" id="GO:0016020">
    <property type="term" value="C:membrane"/>
    <property type="evidence" value="ECO:0007669"/>
    <property type="project" value="UniProtKB-SubCell"/>
</dbReference>
<accession>A0AA38VHD5</accession>
<dbReference type="InterPro" id="IPR013525">
    <property type="entry name" value="ABC2_TM"/>
</dbReference>
<evidence type="ECO:0000256" key="3">
    <source>
        <dbReference type="ARBA" id="ARBA00022448"/>
    </source>
</evidence>
<feature type="transmembrane region" description="Helical" evidence="10">
    <location>
        <begin position="282"/>
        <end position="304"/>
    </location>
</feature>
<dbReference type="InterPro" id="IPR027417">
    <property type="entry name" value="P-loop_NTPase"/>
</dbReference>
<dbReference type="InterPro" id="IPR003593">
    <property type="entry name" value="AAA+_ATPase"/>
</dbReference>
<evidence type="ECO:0000256" key="5">
    <source>
        <dbReference type="ARBA" id="ARBA00022737"/>
    </source>
</evidence>
<keyword evidence="13" id="KW-1185">Reference proteome</keyword>
<feature type="transmembrane region" description="Helical" evidence="10">
    <location>
        <begin position="1094"/>
        <end position="1122"/>
    </location>
</feature>
<comment type="caution">
    <text evidence="12">The sequence shown here is derived from an EMBL/GenBank/DDBJ whole genome shotgun (WGS) entry which is preliminary data.</text>
</comment>
<comment type="similarity">
    <text evidence="2">Belongs to the ABC transporter superfamily. ABCA family.</text>
</comment>
<dbReference type="FunFam" id="3.40.50.300:FF:001345">
    <property type="entry name" value="Related to ABC transporter"/>
    <property type="match status" value="1"/>
</dbReference>
<dbReference type="InterPro" id="IPR026082">
    <property type="entry name" value="ABCA"/>
</dbReference>
<feature type="transmembrane region" description="Helical" evidence="10">
    <location>
        <begin position="310"/>
        <end position="329"/>
    </location>
</feature>
<reference evidence="12" key="1">
    <citation type="submission" date="2022-07" db="EMBL/GenBank/DDBJ databases">
        <title>Fungi with potential for degradation of polypropylene.</title>
        <authorList>
            <person name="Gostincar C."/>
        </authorList>
    </citation>
    <scope>NUCLEOTIDE SEQUENCE</scope>
    <source>
        <strain evidence="12">EXF-13308</strain>
    </source>
</reference>
<comment type="subcellular location">
    <subcellularLocation>
        <location evidence="1">Membrane</location>
        <topology evidence="1">Multi-pass membrane protein</topology>
    </subcellularLocation>
</comment>
<feature type="transmembrane region" description="Helical" evidence="10">
    <location>
        <begin position="803"/>
        <end position="824"/>
    </location>
</feature>
<feature type="transmembrane region" description="Helical" evidence="10">
    <location>
        <begin position="196"/>
        <end position="220"/>
    </location>
</feature>
<dbReference type="GO" id="GO:0140359">
    <property type="term" value="F:ABC-type transporter activity"/>
    <property type="evidence" value="ECO:0007669"/>
    <property type="project" value="InterPro"/>
</dbReference>
<keyword evidence="4 10" id="KW-0812">Transmembrane</keyword>
<organism evidence="12 13">
    <name type="scientific">Pleurostoma richardsiae</name>
    <dbReference type="NCBI Taxonomy" id="41990"/>
    <lineage>
        <taxon>Eukaryota</taxon>
        <taxon>Fungi</taxon>
        <taxon>Dikarya</taxon>
        <taxon>Ascomycota</taxon>
        <taxon>Pezizomycotina</taxon>
        <taxon>Sordariomycetes</taxon>
        <taxon>Sordariomycetidae</taxon>
        <taxon>Calosphaeriales</taxon>
        <taxon>Pleurostomataceae</taxon>
        <taxon>Pleurostoma</taxon>
    </lineage>
</organism>
<feature type="transmembrane region" description="Helical" evidence="10">
    <location>
        <begin position="336"/>
        <end position="357"/>
    </location>
</feature>
<keyword evidence="12" id="KW-0378">Hydrolase</keyword>
<dbReference type="PROSITE" id="PS00211">
    <property type="entry name" value="ABC_TRANSPORTER_1"/>
    <property type="match status" value="2"/>
</dbReference>
<keyword evidence="8 10" id="KW-1133">Transmembrane helix</keyword>
<feature type="transmembrane region" description="Helical" evidence="10">
    <location>
        <begin position="1179"/>
        <end position="1196"/>
    </location>
</feature>
<dbReference type="GO" id="GO:0005524">
    <property type="term" value="F:ATP binding"/>
    <property type="evidence" value="ECO:0007669"/>
    <property type="project" value="UniProtKB-KW"/>
</dbReference>
<evidence type="ECO:0000256" key="10">
    <source>
        <dbReference type="SAM" id="Phobius"/>
    </source>
</evidence>
<feature type="transmembrane region" description="Helical" evidence="10">
    <location>
        <begin position="1031"/>
        <end position="1056"/>
    </location>
</feature>
<dbReference type="GO" id="GO:0016887">
    <property type="term" value="F:ATP hydrolysis activity"/>
    <property type="evidence" value="ECO:0007669"/>
    <property type="project" value="InterPro"/>
</dbReference>
<dbReference type="Pfam" id="PF00005">
    <property type="entry name" value="ABC_tran"/>
    <property type="match status" value="2"/>
</dbReference>
<dbReference type="SUPFAM" id="SSF52540">
    <property type="entry name" value="P-loop containing nucleoside triphosphate hydrolases"/>
    <property type="match status" value="2"/>
</dbReference>
<dbReference type="InterPro" id="IPR017871">
    <property type="entry name" value="ABC_transporter-like_CS"/>
</dbReference>